<dbReference type="EMBL" id="LCKM01000058">
    <property type="protein sequence ID" value="KKT96443.1"/>
    <property type="molecule type" value="Genomic_DNA"/>
</dbReference>
<accession>A0A0G1LKJ7</accession>
<dbReference type="SUPFAM" id="SSF51735">
    <property type="entry name" value="NAD(P)-binding Rossmann-fold domains"/>
    <property type="match status" value="1"/>
</dbReference>
<dbReference type="Proteomes" id="UP000034214">
    <property type="component" value="Unassembled WGS sequence"/>
</dbReference>
<dbReference type="InterPro" id="IPR036291">
    <property type="entry name" value="NAD(P)-bd_dom_sf"/>
</dbReference>
<evidence type="ECO:0000313" key="2">
    <source>
        <dbReference type="EMBL" id="KKT96443.1"/>
    </source>
</evidence>
<reference evidence="2 3" key="1">
    <citation type="journal article" date="2015" name="Nature">
        <title>rRNA introns, odd ribosomes, and small enigmatic genomes across a large radiation of phyla.</title>
        <authorList>
            <person name="Brown C.T."/>
            <person name="Hug L.A."/>
            <person name="Thomas B.C."/>
            <person name="Sharon I."/>
            <person name="Castelle C.J."/>
            <person name="Singh A."/>
            <person name="Wilkins M.J."/>
            <person name="Williams K.H."/>
            <person name="Banfield J.F."/>
        </authorList>
    </citation>
    <scope>NUCLEOTIDE SEQUENCE [LARGE SCALE GENOMIC DNA]</scope>
</reference>
<organism evidence="2 3">
    <name type="scientific">Candidatus Collierbacteria bacterium GW2011_GWC2_45_15</name>
    <dbReference type="NCBI Taxonomy" id="1618394"/>
    <lineage>
        <taxon>Bacteria</taxon>
        <taxon>Candidatus Collieribacteriota</taxon>
    </lineage>
</organism>
<name>A0A0G1LKJ7_9BACT</name>
<proteinExistence type="predicted"/>
<dbReference type="Pfam" id="PF01370">
    <property type="entry name" value="Epimerase"/>
    <property type="match status" value="1"/>
</dbReference>
<protein>
    <submittedName>
        <fullName evidence="2">UDP-glucose 4-epimerase</fullName>
    </submittedName>
</protein>
<gene>
    <name evidence="2" type="ORF">UW99_C0058G0004</name>
</gene>
<dbReference type="AlphaFoldDB" id="A0A0G1LKJ7"/>
<dbReference type="Gene3D" id="3.40.50.720">
    <property type="entry name" value="NAD(P)-binding Rossmann-like Domain"/>
    <property type="match status" value="1"/>
</dbReference>
<dbReference type="InterPro" id="IPR001509">
    <property type="entry name" value="Epimerase_deHydtase"/>
</dbReference>
<feature type="domain" description="NAD-dependent epimerase/dehydratase" evidence="1">
    <location>
        <begin position="5"/>
        <end position="40"/>
    </location>
</feature>
<evidence type="ECO:0000313" key="3">
    <source>
        <dbReference type="Proteomes" id="UP000034214"/>
    </source>
</evidence>
<comment type="caution">
    <text evidence="2">The sequence shown here is derived from an EMBL/GenBank/DDBJ whole genome shotgun (WGS) entry which is preliminary data.</text>
</comment>
<evidence type="ECO:0000259" key="1">
    <source>
        <dbReference type="Pfam" id="PF01370"/>
    </source>
</evidence>
<dbReference type="PATRIC" id="fig|1618394.3.peg.730"/>
<sequence>MSKYLVTGGAGYIGGVCVEEMIKRGDEVVMLDNLSVGHKENA</sequence>